<feature type="transmembrane region" description="Helical" evidence="2">
    <location>
        <begin position="86"/>
        <end position="105"/>
    </location>
</feature>
<name>X6L791_RETFI</name>
<gene>
    <name evidence="3" type="ORF">RFI_40398</name>
</gene>
<evidence type="ECO:0000256" key="2">
    <source>
        <dbReference type="SAM" id="Phobius"/>
    </source>
</evidence>
<sequence>CCFLYLDKKKVVIASASRRRERKFQERIDVILLLQAFGTYHAFRSYYQILQDNSQQQPNARATPSSSISSESSSSPSFHSSSSPKVFLWNLDTVIALVLLCYEVYQLAVFASHTISTSGDSIDDSTTTASSSSNSYQNLTGEHLKIGTIVLTELAYYIPFCIMVAPMFVEFPTPSTGSCKGCLSLTSKIEFIKPYLLVITLAKSFMLVLAQFLSQGKPMGTILSQLFTCLVLFISTVLCRGKI</sequence>
<protein>
    <submittedName>
        <fullName evidence="3">Uncharacterized protein</fullName>
    </submittedName>
</protein>
<keyword evidence="2" id="KW-1133">Transmembrane helix</keyword>
<feature type="transmembrane region" description="Helical" evidence="2">
    <location>
        <begin position="195"/>
        <end position="213"/>
    </location>
</feature>
<proteinExistence type="predicted"/>
<feature type="compositionally biased region" description="Low complexity" evidence="1">
    <location>
        <begin position="64"/>
        <end position="81"/>
    </location>
</feature>
<feature type="region of interest" description="Disordered" evidence="1">
    <location>
        <begin position="55"/>
        <end position="81"/>
    </location>
</feature>
<keyword evidence="4" id="KW-1185">Reference proteome</keyword>
<dbReference type="Proteomes" id="UP000023152">
    <property type="component" value="Unassembled WGS sequence"/>
</dbReference>
<feature type="non-terminal residue" evidence="3">
    <location>
        <position position="1"/>
    </location>
</feature>
<organism evidence="3 4">
    <name type="scientific">Reticulomyxa filosa</name>
    <dbReference type="NCBI Taxonomy" id="46433"/>
    <lineage>
        <taxon>Eukaryota</taxon>
        <taxon>Sar</taxon>
        <taxon>Rhizaria</taxon>
        <taxon>Retaria</taxon>
        <taxon>Foraminifera</taxon>
        <taxon>Monothalamids</taxon>
        <taxon>Reticulomyxidae</taxon>
        <taxon>Reticulomyxa</taxon>
    </lineage>
</organism>
<feature type="transmembrane region" description="Helical" evidence="2">
    <location>
        <begin position="219"/>
        <end position="239"/>
    </location>
</feature>
<evidence type="ECO:0000256" key="1">
    <source>
        <dbReference type="SAM" id="MobiDB-lite"/>
    </source>
</evidence>
<evidence type="ECO:0000313" key="3">
    <source>
        <dbReference type="EMBL" id="ETN97133.1"/>
    </source>
</evidence>
<keyword evidence="2" id="KW-0812">Transmembrane</keyword>
<reference evidence="3 4" key="1">
    <citation type="journal article" date="2013" name="Curr. Biol.">
        <title>The Genome of the Foraminiferan Reticulomyxa filosa.</title>
        <authorList>
            <person name="Glockner G."/>
            <person name="Hulsmann N."/>
            <person name="Schleicher M."/>
            <person name="Noegel A.A."/>
            <person name="Eichinger L."/>
            <person name="Gallinger C."/>
            <person name="Pawlowski J."/>
            <person name="Sierra R."/>
            <person name="Euteneuer U."/>
            <person name="Pillet L."/>
            <person name="Moustafa A."/>
            <person name="Platzer M."/>
            <person name="Groth M."/>
            <person name="Szafranski K."/>
            <person name="Schliwa M."/>
        </authorList>
    </citation>
    <scope>NUCLEOTIDE SEQUENCE [LARGE SCALE GENOMIC DNA]</scope>
</reference>
<comment type="caution">
    <text evidence="3">The sequence shown here is derived from an EMBL/GenBank/DDBJ whole genome shotgun (WGS) entry which is preliminary data.</text>
</comment>
<keyword evidence="2" id="KW-0472">Membrane</keyword>
<dbReference type="AlphaFoldDB" id="X6L791"/>
<evidence type="ECO:0000313" key="4">
    <source>
        <dbReference type="Proteomes" id="UP000023152"/>
    </source>
</evidence>
<dbReference type="EMBL" id="ASPP01050703">
    <property type="protein sequence ID" value="ETN97133.1"/>
    <property type="molecule type" value="Genomic_DNA"/>
</dbReference>
<accession>X6L791</accession>